<reference evidence="5" key="1">
    <citation type="submission" date="2025-08" db="UniProtKB">
        <authorList>
            <consortium name="RefSeq"/>
        </authorList>
    </citation>
    <scope>IDENTIFICATION</scope>
    <source>
        <tissue evidence="5">Whole sample</tissue>
    </source>
</reference>
<gene>
    <name evidence="5" type="primary">LOC111118921</name>
</gene>
<name>A0A8B8CF74_CRAVI</name>
<protein>
    <submittedName>
        <fullName evidence="5">Uncharacterized protein LOC111118921</fullName>
    </submittedName>
</protein>
<evidence type="ECO:0000259" key="2">
    <source>
        <dbReference type="PROSITE" id="PS50104"/>
    </source>
</evidence>
<dbReference type="Proteomes" id="UP000694844">
    <property type="component" value="Chromosome 2"/>
</dbReference>
<dbReference type="GeneID" id="111118921"/>
<sequence length="675" mass="76945">MVKQPAMDPEETRDRAAHDADDINQFDSVSNVRSQPERIKDPPKVVQKESSHLQSGPSRKEQLIPQPNQSKTKKQKKTIFISYSPDAGFTERKFVVETVRQLKENNLAEDIWFDKDEKNTDSPCWFSLRMEAVEKCRAAILIMSDSYLTCPVSVYEGKTLVERLKVDPTSVAIFPVMFSSLEKTEMPKEFNLLVRDIVELTSPDNHKLSLAEKTSVVIGSIMEELEKYASIHTPPAPSTPPDTEFTGEFKRKKICQWSANDLQEWLFKLGIKEFYRQSLAECMVDGFLLMSLTDQDMIHQLGIDSRVVRKKVMQQILQTLDREHRQPDNWHLRARTQRSKPDVIYLIYDPTDVRLAQNIKADLKKKNLQVIHHDSVKLGKSKEEFLQINGPQVAMATQVIVLLTEAATGSPFVFHEVLFADWLGKKLVTAMFKNTWTNLRSSLKAVLGECPAVDFETKMYNESLDVLEHHIKPLRRVPGVVLEQSYLNKMAEGLKPLEMLAYSRNGVVSLTPSEGDPQVFISYQWDMQGKVEDIKQLLENNNLLCWADVSMTVPPRGHSSKSSRSGVGHHDGGSETLQSQIQRNMKAASVVLSCITPKYLQSDNCKKDLTLAETFNKPVIPVLLRFSPQENAPEQVRKILAKFSYIDISNERLYRQNIPLVLEKVKKAVNQRTGY</sequence>
<dbReference type="PANTHER" id="PTHR47508">
    <property type="entry name" value="SAM DOMAIN-CONTAINING PROTEIN-RELATED"/>
    <property type="match status" value="1"/>
</dbReference>
<accession>A0A8B8CF74</accession>
<dbReference type="GO" id="GO:0007165">
    <property type="term" value="P:signal transduction"/>
    <property type="evidence" value="ECO:0007669"/>
    <property type="project" value="InterPro"/>
</dbReference>
<evidence type="ECO:0000256" key="1">
    <source>
        <dbReference type="SAM" id="MobiDB-lite"/>
    </source>
</evidence>
<dbReference type="InterPro" id="IPR000157">
    <property type="entry name" value="TIR_dom"/>
</dbReference>
<dbReference type="KEGG" id="cvn:111118921"/>
<proteinExistence type="predicted"/>
<dbReference type="AlphaFoldDB" id="A0A8B8CF74"/>
<feature type="domain" description="TIR" evidence="2">
    <location>
        <begin position="75"/>
        <end position="225"/>
    </location>
</feature>
<keyword evidence="4" id="KW-1185">Reference proteome</keyword>
<dbReference type="Gene3D" id="1.10.150.50">
    <property type="entry name" value="Transcription Factor, Ets-1"/>
    <property type="match status" value="1"/>
</dbReference>
<dbReference type="InterPro" id="IPR013761">
    <property type="entry name" value="SAM/pointed_sf"/>
</dbReference>
<dbReference type="RefSeq" id="XP_022314345.1">
    <property type="nucleotide sequence ID" value="XM_022458637.1"/>
</dbReference>
<dbReference type="SMART" id="SM00454">
    <property type="entry name" value="SAM"/>
    <property type="match status" value="1"/>
</dbReference>
<feature type="compositionally biased region" description="Polar residues" evidence="1">
    <location>
        <begin position="25"/>
        <end position="34"/>
    </location>
</feature>
<dbReference type="PANTHER" id="PTHR47508:SF2">
    <property type="entry name" value="TIR DOMAIN-CONTAINING PROTEIN"/>
    <property type="match status" value="1"/>
</dbReference>
<dbReference type="SUPFAM" id="SSF47769">
    <property type="entry name" value="SAM/Pointed domain"/>
    <property type="match status" value="1"/>
</dbReference>
<feature type="region of interest" description="Disordered" evidence="1">
    <location>
        <begin position="555"/>
        <end position="579"/>
    </location>
</feature>
<evidence type="ECO:0000259" key="3">
    <source>
        <dbReference type="PROSITE" id="PS50105"/>
    </source>
</evidence>
<evidence type="ECO:0000313" key="4">
    <source>
        <dbReference type="Proteomes" id="UP000694844"/>
    </source>
</evidence>
<dbReference type="Pfam" id="PF07647">
    <property type="entry name" value="SAM_2"/>
    <property type="match status" value="1"/>
</dbReference>
<organism evidence="4 5">
    <name type="scientific">Crassostrea virginica</name>
    <name type="common">Eastern oyster</name>
    <dbReference type="NCBI Taxonomy" id="6565"/>
    <lineage>
        <taxon>Eukaryota</taxon>
        <taxon>Metazoa</taxon>
        <taxon>Spiralia</taxon>
        <taxon>Lophotrochozoa</taxon>
        <taxon>Mollusca</taxon>
        <taxon>Bivalvia</taxon>
        <taxon>Autobranchia</taxon>
        <taxon>Pteriomorphia</taxon>
        <taxon>Ostreida</taxon>
        <taxon>Ostreoidea</taxon>
        <taxon>Ostreidae</taxon>
        <taxon>Crassostrea</taxon>
    </lineage>
</organism>
<evidence type="ECO:0000313" key="5">
    <source>
        <dbReference type="RefSeq" id="XP_022314345.1"/>
    </source>
</evidence>
<feature type="region of interest" description="Disordered" evidence="1">
    <location>
        <begin position="1"/>
        <end position="76"/>
    </location>
</feature>
<dbReference type="PROSITE" id="PS50105">
    <property type="entry name" value="SAM_DOMAIN"/>
    <property type="match status" value="1"/>
</dbReference>
<dbReference type="InterPro" id="IPR001660">
    <property type="entry name" value="SAM"/>
</dbReference>
<dbReference type="SUPFAM" id="SSF52200">
    <property type="entry name" value="Toll/Interleukin receptor TIR domain"/>
    <property type="match status" value="2"/>
</dbReference>
<dbReference type="OrthoDB" id="6078042at2759"/>
<feature type="domain" description="SAM" evidence="3">
    <location>
        <begin position="257"/>
        <end position="322"/>
    </location>
</feature>
<dbReference type="PROSITE" id="PS50104">
    <property type="entry name" value="TIR"/>
    <property type="match status" value="1"/>
</dbReference>
<dbReference type="Pfam" id="PF13676">
    <property type="entry name" value="TIR_2"/>
    <property type="match status" value="1"/>
</dbReference>
<dbReference type="Gene3D" id="3.40.50.10140">
    <property type="entry name" value="Toll/interleukin-1 receptor homology (TIR) domain"/>
    <property type="match status" value="2"/>
</dbReference>
<dbReference type="InterPro" id="IPR035897">
    <property type="entry name" value="Toll_tir_struct_dom_sf"/>
</dbReference>
<feature type="compositionally biased region" description="Basic and acidic residues" evidence="1">
    <location>
        <begin position="10"/>
        <end position="21"/>
    </location>
</feature>
<feature type="compositionally biased region" description="Basic and acidic residues" evidence="1">
    <location>
        <begin position="35"/>
        <end position="51"/>
    </location>
</feature>